<name>A0A8X6NAE3_NEPPI</name>
<reference evidence="1" key="1">
    <citation type="submission" date="2020-08" db="EMBL/GenBank/DDBJ databases">
        <title>Multicomponent nature underlies the extraordinary mechanical properties of spider dragline silk.</title>
        <authorList>
            <person name="Kono N."/>
            <person name="Nakamura H."/>
            <person name="Mori M."/>
            <person name="Yoshida Y."/>
            <person name="Ohtoshi R."/>
            <person name="Malay A.D."/>
            <person name="Moran D.A.P."/>
            <person name="Tomita M."/>
            <person name="Numata K."/>
            <person name="Arakawa K."/>
        </authorList>
    </citation>
    <scope>NUCLEOTIDE SEQUENCE</scope>
</reference>
<evidence type="ECO:0000313" key="2">
    <source>
        <dbReference type="Proteomes" id="UP000887013"/>
    </source>
</evidence>
<dbReference type="AlphaFoldDB" id="A0A8X6NAE3"/>
<protein>
    <submittedName>
        <fullName evidence="1">Uncharacterized protein</fullName>
    </submittedName>
</protein>
<keyword evidence="2" id="KW-1185">Reference proteome</keyword>
<proteinExistence type="predicted"/>
<evidence type="ECO:0000313" key="1">
    <source>
        <dbReference type="EMBL" id="GFT03100.1"/>
    </source>
</evidence>
<dbReference type="EMBL" id="BMAW01007271">
    <property type="protein sequence ID" value="GFT03100.1"/>
    <property type="molecule type" value="Genomic_DNA"/>
</dbReference>
<dbReference type="Proteomes" id="UP000887013">
    <property type="component" value="Unassembled WGS sequence"/>
</dbReference>
<sequence length="71" mass="8350">MLGFLSHKKKAIHPEKVFKGSFWNFLPFEYPYPSEHEIRSSCLLAPERINGISTDTVQICRWKKGRHGLYQ</sequence>
<comment type="caution">
    <text evidence="1">The sequence shown here is derived from an EMBL/GenBank/DDBJ whole genome shotgun (WGS) entry which is preliminary data.</text>
</comment>
<accession>A0A8X6NAE3</accession>
<gene>
    <name evidence="1" type="ORF">NPIL_624661</name>
</gene>
<organism evidence="1 2">
    <name type="scientific">Nephila pilipes</name>
    <name type="common">Giant wood spider</name>
    <name type="synonym">Nephila maculata</name>
    <dbReference type="NCBI Taxonomy" id="299642"/>
    <lineage>
        <taxon>Eukaryota</taxon>
        <taxon>Metazoa</taxon>
        <taxon>Ecdysozoa</taxon>
        <taxon>Arthropoda</taxon>
        <taxon>Chelicerata</taxon>
        <taxon>Arachnida</taxon>
        <taxon>Araneae</taxon>
        <taxon>Araneomorphae</taxon>
        <taxon>Entelegynae</taxon>
        <taxon>Araneoidea</taxon>
        <taxon>Nephilidae</taxon>
        <taxon>Nephila</taxon>
    </lineage>
</organism>